<dbReference type="Proteomes" id="UP001200034">
    <property type="component" value="Unassembled WGS sequence"/>
</dbReference>
<dbReference type="InterPro" id="IPR017850">
    <property type="entry name" value="Alkaline_phosphatase_core_sf"/>
</dbReference>
<keyword evidence="2" id="KW-1185">Reference proteome</keyword>
<sequence length="572" mass="66145">IPDPSPYTADAMQDFQRGRYKPCTKLQPLTWVDYNETLQRYVLHVNESAYQWYLQIDLELRTPQVAAIDCCYMNVHRANENQVELGDCKSFKDSVELPTDIEGFVVDCYAKNKLIYSNAHATVPERSELRERLQHWQATDKWQHKRSRYNVLMLGIDTISRLNLKRAMPGTYTYLGMNDWFELAGYTKIADSTFPNLLAVLTGSNLSNVLQRCDPYSIGGLDKCEFIWQLYRDLGYVTAFGEDAVHINTFNYGLRGFRKSPVDYYLRPYLIAAEHWLDLRSQRGQEQQVCLGYQHASEHIYNYALEFTRRYHNDSFFGFFWTNTHSHGSHISRTTAMDSYMVKYLQRLAKQGTMENTIVVLLSDHGIRLGRRRLTTLGWLEDRMPFLFIWLPWSLRKAHPEFVQALKLNRQRLSNPYDLYATLKHILALSGHDVAVKGGAEDCPNCQSLLLPVPLNRRCEDVAIAAHWCTCWTYREYIANSSIDEQMAHLAFNYVTSQIEDKVLLRFSNGGAPKTLVGITKAFVANRNKADDPRISIHRLMILTQPKNMLYEVTITLNASSNKMLVSDMSTL</sequence>
<dbReference type="Pfam" id="PF02995">
    <property type="entry name" value="DUF229"/>
    <property type="match status" value="1"/>
</dbReference>
<dbReference type="EMBL" id="JAJJHW010002774">
    <property type="protein sequence ID" value="KAH8366093.1"/>
    <property type="molecule type" value="Genomic_DNA"/>
</dbReference>
<dbReference type="GO" id="GO:0005615">
    <property type="term" value="C:extracellular space"/>
    <property type="evidence" value="ECO:0007669"/>
    <property type="project" value="TreeGrafter"/>
</dbReference>
<feature type="non-terminal residue" evidence="1">
    <location>
        <position position="572"/>
    </location>
</feature>
<dbReference type="AlphaFoldDB" id="A0AAD4PI81"/>
<dbReference type="SUPFAM" id="SSF53649">
    <property type="entry name" value="Alkaline phosphatase-like"/>
    <property type="match status" value="1"/>
</dbReference>
<evidence type="ECO:0000313" key="1">
    <source>
        <dbReference type="EMBL" id="KAH8366093.1"/>
    </source>
</evidence>
<proteinExistence type="predicted"/>
<dbReference type="PANTHER" id="PTHR10974">
    <property type="entry name" value="FI08016P-RELATED"/>
    <property type="match status" value="1"/>
</dbReference>
<name>A0AAD4PI81_9MUSC</name>
<dbReference type="PANTHER" id="PTHR10974:SF9">
    <property type="entry name" value="DUF229 DOMAIN CONTAINING PROTEIN-RELATED"/>
    <property type="match status" value="1"/>
</dbReference>
<evidence type="ECO:0008006" key="3">
    <source>
        <dbReference type="Google" id="ProtNLM"/>
    </source>
</evidence>
<protein>
    <recommendedName>
        <fullName evidence="3">DUF229 domain containing protein</fullName>
    </recommendedName>
</protein>
<dbReference type="FunFam" id="3.40.720.10:FF:000017">
    <property type="entry name" value="Predicted protein"/>
    <property type="match status" value="1"/>
</dbReference>
<evidence type="ECO:0000313" key="2">
    <source>
        <dbReference type="Proteomes" id="UP001200034"/>
    </source>
</evidence>
<reference evidence="1" key="1">
    <citation type="journal article" date="2021" name="Mol. Ecol. Resour.">
        <title>Phylogenomic analyses of the genus Drosophila reveals genomic signals of climate adaptation.</title>
        <authorList>
            <person name="Li F."/>
            <person name="Rane R.V."/>
            <person name="Luria V."/>
            <person name="Xiong Z."/>
            <person name="Chen J."/>
            <person name="Li Z."/>
            <person name="Catullo R.A."/>
            <person name="Griffin P.C."/>
            <person name="Schiffer M."/>
            <person name="Pearce S."/>
            <person name="Lee S.F."/>
            <person name="McElroy K."/>
            <person name="Stocker A."/>
            <person name="Shirriffs J."/>
            <person name="Cockerell F."/>
            <person name="Coppin C."/>
            <person name="Sgro C.M."/>
            <person name="Karger A."/>
            <person name="Cain J.W."/>
            <person name="Weber J.A."/>
            <person name="Santpere G."/>
            <person name="Kirschner M.W."/>
            <person name="Hoffmann A.A."/>
            <person name="Oakeshott J.G."/>
            <person name="Zhang G."/>
        </authorList>
    </citation>
    <scope>NUCLEOTIDE SEQUENCE</scope>
    <source>
        <strain evidence="1">BGI-SZ-2011g</strain>
    </source>
</reference>
<gene>
    <name evidence="1" type="ORF">KR093_008992</name>
</gene>
<organism evidence="1 2">
    <name type="scientific">Drosophila rubida</name>
    <dbReference type="NCBI Taxonomy" id="30044"/>
    <lineage>
        <taxon>Eukaryota</taxon>
        <taxon>Metazoa</taxon>
        <taxon>Ecdysozoa</taxon>
        <taxon>Arthropoda</taxon>
        <taxon>Hexapoda</taxon>
        <taxon>Insecta</taxon>
        <taxon>Pterygota</taxon>
        <taxon>Neoptera</taxon>
        <taxon>Endopterygota</taxon>
        <taxon>Diptera</taxon>
        <taxon>Brachycera</taxon>
        <taxon>Muscomorpha</taxon>
        <taxon>Ephydroidea</taxon>
        <taxon>Drosophilidae</taxon>
        <taxon>Drosophila</taxon>
    </lineage>
</organism>
<dbReference type="Gene3D" id="3.40.720.10">
    <property type="entry name" value="Alkaline Phosphatase, subunit A"/>
    <property type="match status" value="1"/>
</dbReference>
<dbReference type="InterPro" id="IPR004245">
    <property type="entry name" value="DUF229"/>
</dbReference>
<comment type="caution">
    <text evidence="1">The sequence shown here is derived from an EMBL/GenBank/DDBJ whole genome shotgun (WGS) entry which is preliminary data.</text>
</comment>
<feature type="non-terminal residue" evidence="1">
    <location>
        <position position="1"/>
    </location>
</feature>
<dbReference type="CDD" id="cd16021">
    <property type="entry name" value="ALP_like"/>
    <property type="match status" value="1"/>
</dbReference>
<accession>A0AAD4PI81</accession>